<proteinExistence type="predicted"/>
<dbReference type="InterPro" id="IPR025101">
    <property type="entry name" value="DUF4012"/>
</dbReference>
<accession>A0ABX0C8F0</accession>
<dbReference type="Pfam" id="PF13196">
    <property type="entry name" value="DUF4012"/>
    <property type="match status" value="1"/>
</dbReference>
<feature type="region of interest" description="Disordered" evidence="1">
    <location>
        <begin position="624"/>
        <end position="711"/>
    </location>
</feature>
<gene>
    <name evidence="2" type="ORF">GFD18_04885</name>
</gene>
<name>A0ABX0C8F0_9BIFI</name>
<evidence type="ECO:0000313" key="3">
    <source>
        <dbReference type="Proteomes" id="UP000475155"/>
    </source>
</evidence>
<reference evidence="2 3" key="1">
    <citation type="submission" date="2019-10" db="EMBL/GenBank/DDBJ databases">
        <title>Bifidobacterium from non-human primates.</title>
        <authorList>
            <person name="Modesto M."/>
        </authorList>
    </citation>
    <scope>NUCLEOTIDE SEQUENCE [LARGE SCALE GENOMIC DNA]</scope>
    <source>
        <strain evidence="2 3">SMA1</strain>
    </source>
</reference>
<organism evidence="2 3">
    <name type="scientific">Bifidobacterium saimiriisciurei</name>
    <dbReference type="NCBI Taxonomy" id="2661627"/>
    <lineage>
        <taxon>Bacteria</taxon>
        <taxon>Bacillati</taxon>
        <taxon>Actinomycetota</taxon>
        <taxon>Actinomycetes</taxon>
        <taxon>Bifidobacteriales</taxon>
        <taxon>Bifidobacteriaceae</taxon>
        <taxon>Bifidobacterium</taxon>
    </lineage>
</organism>
<sequence>MSTTPRHSTPKGHRSLRKKSMPKRVALSVVMVFLGFILAVAGVYGVSALKMYHEANRMMTAAENLANAALGCGGKSSISDSSKELVDSTRNLRDELDTPKWTFVRDHTSYGNDITAARTMLDSMGTLVNGPFSDLMNLSDRLSGFSMDGDNKTVDATALMDMPKIFAKAHKDIASEVKNLQSVPTPKIGKVAQAVSMETTALQSVDKILNEYQDMADTMPELLGEGQARTYLVLVYNPAEIRSAGGMVGTVAEVTADNGKVTIGDFNSTIDYDHNVEAFDEANKQEARMFGTQIYAYAQMTTQNPDYTRVAVTNMNLWKKQKGNANKNVAGVIAIDPVFLQSMLGATGSVKLSGGKTLDGTSTVKFFLKDLYLEHPKFEEQNKYVNDASKQIMSHVFSNINTSTASGMLKAVRDTSSNGHFKLWMKDNAEQKALVQTGIINEAASGKLSEDKTTPESGVWLNEYQASKLSWYLKTTTTVKKTCDLNNLASNSDRLSDKLKSSPVATGSDEIDDSTMGDEYTVTFTMKNTLTDAQVKSLPKFVTGSKIPGGMELKMYLTAPYGGEITSVAVDDADMQGNMTIDNRQMIGLRFNTLEAGEENTVSYTVRVPRESKKALNVVTTPVINDDGISTGSGGKVENTCAASNQSQSSGSESQQGGSASSSSSASAGSETSSGKSSSSASSGASGSGTASNSTSNTAADDPLGSINDLKSRLTCPIDIKSIALG</sequence>
<feature type="compositionally biased region" description="Low complexity" evidence="1">
    <location>
        <begin position="642"/>
        <end position="700"/>
    </location>
</feature>
<protein>
    <submittedName>
        <fullName evidence="2">DUF4012 domain-containing protein</fullName>
    </submittedName>
</protein>
<dbReference type="EMBL" id="WHZU01000006">
    <property type="protein sequence ID" value="NEH11426.1"/>
    <property type="molecule type" value="Genomic_DNA"/>
</dbReference>
<feature type="region of interest" description="Disordered" evidence="1">
    <location>
        <begin position="492"/>
        <end position="512"/>
    </location>
</feature>
<evidence type="ECO:0000313" key="2">
    <source>
        <dbReference type="EMBL" id="NEH11426.1"/>
    </source>
</evidence>
<comment type="caution">
    <text evidence="2">The sequence shown here is derived from an EMBL/GenBank/DDBJ whole genome shotgun (WGS) entry which is preliminary data.</text>
</comment>
<dbReference type="Proteomes" id="UP000475155">
    <property type="component" value="Unassembled WGS sequence"/>
</dbReference>
<keyword evidence="3" id="KW-1185">Reference proteome</keyword>
<evidence type="ECO:0000256" key="1">
    <source>
        <dbReference type="SAM" id="MobiDB-lite"/>
    </source>
</evidence>